<dbReference type="PANTHER" id="PTHR43418:SF4">
    <property type="entry name" value="MULTIFUNCTIONAL TRYPTOPHAN BIOSYNTHESIS PROTEIN"/>
    <property type="match status" value="1"/>
</dbReference>
<dbReference type="FunFam" id="3.40.50.880:FF:000003">
    <property type="entry name" value="Anthranilate synthase component II"/>
    <property type="match status" value="1"/>
</dbReference>
<dbReference type="Pfam" id="PF00117">
    <property type="entry name" value="GATase"/>
    <property type="match status" value="1"/>
</dbReference>
<evidence type="ECO:0000256" key="7">
    <source>
        <dbReference type="ARBA" id="ARBA00082672"/>
    </source>
</evidence>
<evidence type="ECO:0000256" key="3">
    <source>
        <dbReference type="ARBA" id="ARBA00012266"/>
    </source>
</evidence>
<dbReference type="GO" id="GO:0004049">
    <property type="term" value="F:anthranilate synthase activity"/>
    <property type="evidence" value="ECO:0007669"/>
    <property type="project" value="UniProtKB-EC"/>
</dbReference>
<evidence type="ECO:0000313" key="9">
    <source>
        <dbReference type="EMBL" id="AOM66758.1"/>
    </source>
</evidence>
<keyword evidence="5" id="KW-0028">Amino-acid biosynthesis</keyword>
<reference evidence="9" key="2">
    <citation type="submission" date="2017-07" db="EMBL/GenBank/DDBJ databases">
        <authorList>
            <person name="Sun Z.S."/>
            <person name="Albrecht U."/>
            <person name="Echele G."/>
            <person name="Lee C.C."/>
        </authorList>
    </citation>
    <scope>NUCLEOTIDE SEQUENCE</scope>
</reference>
<comment type="subunit">
    <text evidence="2">Tetramer of two components I and two components II.</text>
</comment>
<dbReference type="PANTHER" id="PTHR43418">
    <property type="entry name" value="MULTIFUNCTIONAL TRYPTOPHAN BIOSYNTHESIS PROTEIN-RELATED"/>
    <property type="match status" value="1"/>
</dbReference>
<keyword evidence="5" id="KW-0822">Tryptophan biosynthesis</keyword>
<evidence type="ECO:0000256" key="4">
    <source>
        <dbReference type="ARBA" id="ARBA00020654"/>
    </source>
</evidence>
<protein>
    <recommendedName>
        <fullName evidence="4">Anthranilate synthase component 2</fullName>
        <ecNumber evidence="3">4.1.3.27</ecNumber>
    </recommendedName>
    <alternativeName>
        <fullName evidence="7">Anthranilate synthase, glutamine amidotransferase component</fullName>
    </alternativeName>
</protein>
<reference evidence="9" key="1">
    <citation type="journal article" date="2016" name="BMC Biol.">
        <title>Parallel evolution of highly conserved plastid genome architecture in red seaweeds and seed plants.</title>
        <authorList>
            <person name="Lee J."/>
            <person name="Cho C.H."/>
            <person name="Park S.I."/>
            <person name="Choi J.W."/>
            <person name="Song H.S."/>
            <person name="West J.A."/>
            <person name="Bhattacharya D."/>
            <person name="Yoon H.S."/>
        </authorList>
    </citation>
    <scope>NUCLEOTIDE SEQUENCE</scope>
</reference>
<dbReference type="AlphaFoldDB" id="A0A1C9CED0"/>
<keyword evidence="9" id="KW-0934">Plastid</keyword>
<name>A0A1C9CED0_9RHOD</name>
<dbReference type="CDD" id="cd01743">
    <property type="entry name" value="GATase1_Anthranilate_Synthase"/>
    <property type="match status" value="1"/>
</dbReference>
<dbReference type="InterPro" id="IPR050472">
    <property type="entry name" value="Anth_synth/Amidotransfase"/>
</dbReference>
<dbReference type="PRINTS" id="PR00096">
    <property type="entry name" value="GATASE"/>
</dbReference>
<evidence type="ECO:0000256" key="6">
    <source>
        <dbReference type="ARBA" id="ARBA00022962"/>
    </source>
</evidence>
<dbReference type="EMBL" id="KX284721">
    <property type="protein sequence ID" value="AOM66758.1"/>
    <property type="molecule type" value="Genomic_DNA"/>
</dbReference>
<dbReference type="SUPFAM" id="SSF52317">
    <property type="entry name" value="Class I glutamine amidotransferase-like"/>
    <property type="match status" value="1"/>
</dbReference>
<sequence length="189" mass="20725">MILIIDNYDSFTYNLVQYVGEMGYDLRVIRNDKISILEILDLQPSKIIISPGPGSPDESGISLDVITELSNSIPILGVCLGHQAIGSVYGASVVKATSQVHGKVSNIYHDGHSVLFKSVPSPFIATRYHSLIIEKHSCPEDIVITAFTSDGIVMSIEHKTKANLYGIQFHPESILTKVGKTIIKNFLEI</sequence>
<accession>A0A1C9CED0</accession>
<dbReference type="EC" id="4.1.3.27" evidence="3"/>
<dbReference type="PROSITE" id="PS51273">
    <property type="entry name" value="GATASE_TYPE_1"/>
    <property type="match status" value="1"/>
</dbReference>
<dbReference type="PRINTS" id="PR00097">
    <property type="entry name" value="ANTSNTHASEII"/>
</dbReference>
<evidence type="ECO:0000256" key="1">
    <source>
        <dbReference type="ARBA" id="ARBA00004873"/>
    </source>
</evidence>
<dbReference type="GeneID" id="29073932"/>
<dbReference type="GO" id="GO:0005829">
    <property type="term" value="C:cytosol"/>
    <property type="evidence" value="ECO:0007669"/>
    <property type="project" value="TreeGrafter"/>
</dbReference>
<dbReference type="PRINTS" id="PR00099">
    <property type="entry name" value="CPSGATASE"/>
</dbReference>
<dbReference type="NCBIfam" id="TIGR00566">
    <property type="entry name" value="trpG_papA"/>
    <property type="match status" value="1"/>
</dbReference>
<keyword evidence="6" id="KW-0315">Glutamine amidotransferase</keyword>
<evidence type="ECO:0000256" key="2">
    <source>
        <dbReference type="ARBA" id="ARBA00011743"/>
    </source>
</evidence>
<keyword evidence="5" id="KW-0057">Aromatic amino acid biosynthesis</keyword>
<evidence type="ECO:0000259" key="8">
    <source>
        <dbReference type="Pfam" id="PF00117"/>
    </source>
</evidence>
<dbReference type="InterPro" id="IPR017926">
    <property type="entry name" value="GATASE"/>
</dbReference>
<dbReference type="InterPro" id="IPR006221">
    <property type="entry name" value="TrpG/PapA_dom"/>
</dbReference>
<gene>
    <name evidence="9" type="primary">trpG</name>
    <name evidence="9" type="ORF">Eryt_087</name>
</gene>
<dbReference type="InterPro" id="IPR029062">
    <property type="entry name" value="Class_I_gatase-like"/>
</dbReference>
<dbReference type="Gene3D" id="3.40.50.880">
    <property type="match status" value="1"/>
</dbReference>
<evidence type="ECO:0000256" key="5">
    <source>
        <dbReference type="ARBA" id="ARBA00022822"/>
    </source>
</evidence>
<proteinExistence type="predicted"/>
<dbReference type="GO" id="GO:0000162">
    <property type="term" value="P:L-tryptophan biosynthetic process"/>
    <property type="evidence" value="ECO:0007669"/>
    <property type="project" value="UniProtKB-KW"/>
</dbReference>
<feature type="domain" description="Glutamine amidotransferase" evidence="8">
    <location>
        <begin position="3"/>
        <end position="187"/>
    </location>
</feature>
<organism evidence="9">
    <name type="scientific">Erythrotrichia carnea</name>
    <dbReference type="NCBI Taxonomy" id="35151"/>
    <lineage>
        <taxon>Eukaryota</taxon>
        <taxon>Rhodophyta</taxon>
        <taxon>Compsopogonophyceae</taxon>
        <taxon>Erythropeltidales</taxon>
        <taxon>Erythrotrichiaceae</taxon>
        <taxon>Erythrotrichia</taxon>
    </lineage>
</organism>
<comment type="pathway">
    <text evidence="1">Amino-acid biosynthesis; L-tryptophan biosynthesis; L-tryptophan from chorismate: step 1/5.</text>
</comment>
<geneLocation type="plastid" evidence="9"/>
<dbReference type="RefSeq" id="YP_009297415.1">
    <property type="nucleotide sequence ID" value="NC_031176.2"/>
</dbReference>